<evidence type="ECO:0000256" key="4">
    <source>
        <dbReference type="SAM" id="MobiDB-lite"/>
    </source>
</evidence>
<name>A0A5F8GRN2_MONDO</name>
<proteinExistence type="predicted"/>
<dbReference type="InParanoid" id="A0A5F8GRN2"/>
<feature type="region of interest" description="Disordered" evidence="4">
    <location>
        <begin position="272"/>
        <end position="301"/>
    </location>
</feature>
<dbReference type="SMART" id="SM00509">
    <property type="entry name" value="TFS2N"/>
    <property type="match status" value="1"/>
</dbReference>
<evidence type="ECO:0000313" key="7">
    <source>
        <dbReference type="Proteomes" id="UP000002280"/>
    </source>
</evidence>
<evidence type="ECO:0000256" key="2">
    <source>
        <dbReference type="ARBA" id="ARBA00023242"/>
    </source>
</evidence>
<evidence type="ECO:0000313" key="6">
    <source>
        <dbReference type="Ensembl" id="ENSMODP00000049916.1"/>
    </source>
</evidence>
<dbReference type="GO" id="GO:0006368">
    <property type="term" value="P:transcription elongation by RNA polymerase II"/>
    <property type="evidence" value="ECO:0007669"/>
    <property type="project" value="InterPro"/>
</dbReference>
<reference evidence="6" key="3">
    <citation type="submission" date="2025-09" db="UniProtKB">
        <authorList>
            <consortium name="Ensembl"/>
        </authorList>
    </citation>
    <scope>IDENTIFICATION</scope>
</reference>
<feature type="compositionally biased region" description="Polar residues" evidence="4">
    <location>
        <begin position="177"/>
        <end position="189"/>
    </location>
</feature>
<accession>A0A5F8GRN2</accession>
<evidence type="ECO:0000259" key="5">
    <source>
        <dbReference type="PROSITE" id="PS51319"/>
    </source>
</evidence>
<dbReference type="Gene3D" id="1.20.930.10">
    <property type="entry name" value="Conserved domain common to transcription factors TFIIS, elongin A, CRSP70"/>
    <property type="match status" value="1"/>
</dbReference>
<reference evidence="6" key="2">
    <citation type="submission" date="2025-08" db="UniProtKB">
        <authorList>
            <consortium name="Ensembl"/>
        </authorList>
    </citation>
    <scope>IDENTIFICATION</scope>
</reference>
<dbReference type="RefSeq" id="XP_056665781.1">
    <property type="nucleotide sequence ID" value="XM_056809803.1"/>
</dbReference>
<feature type="compositionally biased region" description="Basic and acidic residues" evidence="4">
    <location>
        <begin position="140"/>
        <end position="164"/>
    </location>
</feature>
<feature type="region of interest" description="Disordered" evidence="4">
    <location>
        <begin position="435"/>
        <end position="456"/>
    </location>
</feature>
<dbReference type="Pfam" id="PF08711">
    <property type="entry name" value="Med26"/>
    <property type="match status" value="1"/>
</dbReference>
<dbReference type="SUPFAM" id="SSF47676">
    <property type="entry name" value="Conserved domain common to transcription factors TFIIS, elongin A, CRSP70"/>
    <property type="match status" value="1"/>
</dbReference>
<dbReference type="Proteomes" id="UP000002280">
    <property type="component" value="Unplaced"/>
</dbReference>
<dbReference type="Bgee" id="ENSMODG00000021160">
    <property type="expression patterns" value="Expressed in spermatocyte and 4 other cell types or tissues"/>
</dbReference>
<feature type="region of interest" description="Disordered" evidence="4">
    <location>
        <begin position="119"/>
        <end position="189"/>
    </location>
</feature>
<dbReference type="GeneID" id="100032315"/>
<reference evidence="6" key="1">
    <citation type="journal article" date="2007" name="Nature">
        <title>Genome of the marsupial Monodelphis domestica reveals innovation in non-coding sequences.</title>
        <authorList>
            <person name="Mikkelsen T.S."/>
            <person name="Wakefield M.J."/>
            <person name="Aken B."/>
            <person name="Amemiya C.T."/>
            <person name="Chang J.L."/>
            <person name="Duke S."/>
            <person name="Garber M."/>
            <person name="Gentles A.J."/>
            <person name="Goodstadt L."/>
            <person name="Heger A."/>
            <person name="Jurka J."/>
            <person name="Kamal M."/>
            <person name="Mauceli E."/>
            <person name="Searle S.M."/>
            <person name="Sharpe T."/>
            <person name="Baker M.L."/>
            <person name="Batzer M.A."/>
            <person name="Benos P.V."/>
            <person name="Belov K."/>
            <person name="Clamp M."/>
            <person name="Cook A."/>
            <person name="Cuff J."/>
            <person name="Das R."/>
            <person name="Davidow L."/>
            <person name="Deakin J.E."/>
            <person name="Fazzari M.J."/>
            <person name="Glass J.L."/>
            <person name="Grabherr M."/>
            <person name="Greally J.M."/>
            <person name="Gu W."/>
            <person name="Hore T.A."/>
            <person name="Huttley G.A."/>
            <person name="Kleber M."/>
            <person name="Jirtle R.L."/>
            <person name="Koina E."/>
            <person name="Lee J.T."/>
            <person name="Mahony S."/>
            <person name="Marra M.A."/>
            <person name="Miller R.D."/>
            <person name="Nicholls R.D."/>
            <person name="Oda M."/>
            <person name="Papenfuss A.T."/>
            <person name="Parra Z.E."/>
            <person name="Pollock D.D."/>
            <person name="Ray D.A."/>
            <person name="Schein J.E."/>
            <person name="Speed T.P."/>
            <person name="Thompson K."/>
            <person name="VandeBerg J.L."/>
            <person name="Wade C.M."/>
            <person name="Walker J.A."/>
            <person name="Waters P.D."/>
            <person name="Webber C."/>
            <person name="Weidman J.R."/>
            <person name="Xie X."/>
            <person name="Zody M.C."/>
            <person name="Baldwin J."/>
            <person name="Abdouelleil A."/>
            <person name="Abdulkadir J."/>
            <person name="Abebe A."/>
            <person name="Abera B."/>
            <person name="Abreu J."/>
            <person name="Acer S.C."/>
            <person name="Aftuck L."/>
            <person name="Alexander A."/>
            <person name="An P."/>
            <person name="Anderson E."/>
            <person name="Anderson S."/>
            <person name="Arachi H."/>
            <person name="Azer M."/>
            <person name="Bachantsang P."/>
            <person name="Barry A."/>
            <person name="Bayul T."/>
            <person name="Berlin A."/>
            <person name="Bessette D."/>
            <person name="Bloom T."/>
            <person name="Bloom T."/>
            <person name="Boguslavskiy L."/>
            <person name="Bonnet C."/>
            <person name="Boukhgalter B."/>
            <person name="Bourzgui I."/>
            <person name="Brown A."/>
            <person name="Cahill P."/>
            <person name="Channer S."/>
            <person name="Cheshatsang Y."/>
            <person name="Chuda L."/>
            <person name="Citroen M."/>
            <person name="Collymore A."/>
            <person name="Cooke P."/>
            <person name="Costello M."/>
            <person name="D'Aco K."/>
            <person name="Daza R."/>
            <person name="De Haan G."/>
            <person name="DeGray S."/>
            <person name="DeMaso C."/>
            <person name="Dhargay N."/>
            <person name="Dooley K."/>
            <person name="Dooley E."/>
            <person name="Doricent M."/>
            <person name="Dorje P."/>
            <person name="Dorjee K."/>
            <person name="Dupes A."/>
            <person name="Elong R."/>
            <person name="Falk J."/>
            <person name="Farina A."/>
            <person name="Faro S."/>
            <person name="Ferguson D."/>
            <person name="Fisher S."/>
            <person name="Foley C.D."/>
            <person name="Franke A."/>
            <person name="Friedrich D."/>
            <person name="Gadbois L."/>
            <person name="Gearin G."/>
            <person name="Gearin C.R."/>
            <person name="Giannoukos G."/>
            <person name="Goode T."/>
            <person name="Graham J."/>
            <person name="Grandbois E."/>
            <person name="Grewal S."/>
            <person name="Gyaltsen K."/>
            <person name="Hafez N."/>
            <person name="Hagos B."/>
            <person name="Hall J."/>
            <person name="Henson C."/>
            <person name="Hollinger A."/>
            <person name="Honan T."/>
            <person name="Huard M.D."/>
            <person name="Hughes L."/>
            <person name="Hurhula B."/>
            <person name="Husby M.E."/>
            <person name="Kamat A."/>
            <person name="Kanga B."/>
            <person name="Kashin S."/>
            <person name="Khazanovich D."/>
            <person name="Kisner P."/>
            <person name="Lance K."/>
            <person name="Lara M."/>
            <person name="Lee W."/>
            <person name="Lennon N."/>
            <person name="Letendre F."/>
            <person name="LeVine R."/>
            <person name="Lipovsky A."/>
            <person name="Liu X."/>
            <person name="Liu J."/>
            <person name="Liu S."/>
            <person name="Lokyitsang T."/>
            <person name="Lokyitsang Y."/>
            <person name="Lubonja R."/>
            <person name="Lui A."/>
            <person name="MacDonald P."/>
            <person name="Magnisalis V."/>
            <person name="Maru K."/>
            <person name="Matthews C."/>
            <person name="McCusker W."/>
            <person name="McDonough S."/>
            <person name="Mehta T."/>
            <person name="Meldrim J."/>
            <person name="Meneus L."/>
            <person name="Mihai O."/>
            <person name="Mihalev A."/>
            <person name="Mihova T."/>
            <person name="Mittelman R."/>
            <person name="Mlenga V."/>
            <person name="Montmayeur A."/>
            <person name="Mulrain L."/>
            <person name="Navidi A."/>
            <person name="Naylor J."/>
            <person name="Negash T."/>
            <person name="Nguyen T."/>
            <person name="Nguyen N."/>
            <person name="Nicol R."/>
            <person name="Norbu C."/>
            <person name="Norbu N."/>
            <person name="Novod N."/>
            <person name="O'Neill B."/>
            <person name="Osman S."/>
            <person name="Markiewicz E."/>
            <person name="Oyono O.L."/>
            <person name="Patti C."/>
            <person name="Phunkhang P."/>
            <person name="Pierre F."/>
            <person name="Priest M."/>
            <person name="Raghuraman S."/>
            <person name="Rege F."/>
            <person name="Reyes R."/>
            <person name="Rise C."/>
            <person name="Rogov P."/>
            <person name="Ross K."/>
            <person name="Ryan E."/>
            <person name="Settipalli S."/>
            <person name="Shea T."/>
            <person name="Sherpa N."/>
            <person name="Shi L."/>
            <person name="Shih D."/>
            <person name="Sparrow T."/>
            <person name="Spaulding J."/>
            <person name="Stalker J."/>
            <person name="Stange-Thomann N."/>
            <person name="Stavropoulos S."/>
            <person name="Stone C."/>
            <person name="Strader C."/>
            <person name="Tesfaye S."/>
            <person name="Thomson T."/>
            <person name="Thoulutsang Y."/>
            <person name="Thoulutsang D."/>
            <person name="Topham K."/>
            <person name="Topping I."/>
            <person name="Tsamla T."/>
            <person name="Vassiliev H."/>
            <person name="Vo A."/>
            <person name="Wangchuk T."/>
            <person name="Wangdi T."/>
            <person name="Weiand M."/>
            <person name="Wilkinson J."/>
            <person name="Wilson A."/>
            <person name="Yadav S."/>
            <person name="Young G."/>
            <person name="Yu Q."/>
            <person name="Zembek L."/>
            <person name="Zhong D."/>
            <person name="Zimmer A."/>
            <person name="Zwirko Z."/>
            <person name="Jaffe D.B."/>
            <person name="Alvarez P."/>
            <person name="Brockman W."/>
            <person name="Butler J."/>
            <person name="Chin C."/>
            <person name="Gnerre S."/>
            <person name="MacCallum I."/>
            <person name="Graves J.A."/>
            <person name="Ponting C.P."/>
            <person name="Breen M."/>
            <person name="Samollow P.B."/>
            <person name="Lander E.S."/>
            <person name="Lindblad-Toh K."/>
        </authorList>
    </citation>
    <scope>NUCLEOTIDE SEQUENCE [LARGE SCALE GENOMIC DNA]</scope>
</reference>
<dbReference type="GO" id="GO:0070449">
    <property type="term" value="C:elongin complex"/>
    <property type="evidence" value="ECO:0007669"/>
    <property type="project" value="InterPro"/>
</dbReference>
<keyword evidence="7" id="KW-1185">Reference proteome</keyword>
<dbReference type="InterPro" id="IPR003617">
    <property type="entry name" value="TFIIS/CRSP70_N_sub"/>
</dbReference>
<dbReference type="InterPro" id="IPR017923">
    <property type="entry name" value="TFIIS_N"/>
</dbReference>
<dbReference type="Pfam" id="PF06881">
    <property type="entry name" value="Elongin_A"/>
    <property type="match status" value="1"/>
</dbReference>
<dbReference type="OrthoDB" id="21513at2759"/>
<organism evidence="6 7">
    <name type="scientific">Monodelphis domestica</name>
    <name type="common">Gray short-tailed opossum</name>
    <dbReference type="NCBI Taxonomy" id="13616"/>
    <lineage>
        <taxon>Eukaryota</taxon>
        <taxon>Metazoa</taxon>
        <taxon>Chordata</taxon>
        <taxon>Craniata</taxon>
        <taxon>Vertebrata</taxon>
        <taxon>Euteleostomi</taxon>
        <taxon>Mammalia</taxon>
        <taxon>Metatheria</taxon>
        <taxon>Didelphimorphia</taxon>
        <taxon>Didelphidae</taxon>
        <taxon>Monodelphis</taxon>
    </lineage>
</organism>
<dbReference type="OMA" id="CKYEEVG"/>
<evidence type="ECO:0000256" key="3">
    <source>
        <dbReference type="PROSITE-ProRule" id="PRU00649"/>
    </source>
</evidence>
<dbReference type="STRING" id="13616.ENSMODP00000049916"/>
<dbReference type="InterPro" id="IPR035441">
    <property type="entry name" value="TFIIS/LEDGF_dom_sf"/>
</dbReference>
<feature type="region of interest" description="Disordered" evidence="4">
    <location>
        <begin position="703"/>
        <end position="731"/>
    </location>
</feature>
<dbReference type="InterPro" id="IPR051870">
    <property type="entry name" value="Elongin-A_domain"/>
</dbReference>
<dbReference type="Ensembl" id="ENSMODT00000026922.3">
    <property type="protein sequence ID" value="ENSMODP00000049916.1"/>
    <property type="gene ID" value="ENSMODG00000021160.3"/>
</dbReference>
<dbReference type="Gene3D" id="6.10.250.3180">
    <property type="match status" value="1"/>
</dbReference>
<feature type="compositionally biased region" description="Polar residues" evidence="4">
    <location>
        <begin position="119"/>
        <end position="129"/>
    </location>
</feature>
<gene>
    <name evidence="6" type="primary">LOC100032315</name>
</gene>
<feature type="compositionally biased region" description="Polar residues" evidence="4">
    <location>
        <begin position="435"/>
        <end position="444"/>
    </location>
</feature>
<protein>
    <recommendedName>
        <fullName evidence="5">TFIIS N-terminal domain-containing protein</fullName>
    </recommendedName>
</protein>
<dbReference type="InterPro" id="IPR010684">
    <property type="entry name" value="RNA_pol_II_trans_fac_SIII_A"/>
</dbReference>
<dbReference type="PROSITE" id="PS51319">
    <property type="entry name" value="TFIIS_N"/>
    <property type="match status" value="1"/>
</dbReference>
<dbReference type="PANTHER" id="PTHR15141">
    <property type="entry name" value="TRANSCRIPTION ELONGATION FACTOR B POLYPEPTIDE 3"/>
    <property type="match status" value="1"/>
</dbReference>
<dbReference type="GeneTree" id="ENSGT00390000002428"/>
<sequence length="748" mass="84692">MASKQEAALVELVEQLQAQLLWLPQPKKVLKYIKRLNDLPITADVLVETGVGLIVNGLRGYEEVGAMARGLVERWKNLAPIDGDSDTDLDLVLKELDSERSRSRKRPYDFCSTDRNFQQTCRTSASQPQNPDPKGKKQPKPRELEKSFRVLSDSERGEQRKEFKSVFPLDCPGGGRVQSQPSTSLQQPNASCSSLWEEKDPKFGQGLGLHIQDKVKAIQENLVGEPCHIRTGSLNKPWGHELYQKEKYQLDLEGQKKKFALSRETLLNIDGRGVYQRPPSGTDTREKQIGATTGREKDKEGCSVKKDFPPVGLAFVKHVTKAKIQDPLESKVEKTQLSKESLDIEKWMKDKGVSSNLQPQERKYIAPNAHKSPASCLLRCGEAEVYNKDRQPTSTFGFNLNCAWQPQRKKNINIPTVAHGDKGHIKENCARTDSKSPYSVQKLPNMNDGKPEQQQSGAMLTKRKNISIHVPSHLGDIPLSAEQASRQFSSLGTALPMKLKKKTASYHEDEGLGFIGRRRNSKMQVYSGPKCVYQPKLISLHQQCIKVLNNNLDSIFDIGSVPYTVLEPVLEKCTPKQLQRIEEYNHFLIGETNQLWKIHCNRDFRWEQPREFESWRELYLRLQEAREQRLLFLTENIRSSHANKPKGRQTMMAFVNSEAKPPRDIRKRQEKFGTGRITTPEMTRPALYTPTTHYGHSAVQPHAGPNTGGFQSASASSITSCDSRRTPAKKVAPMMAKTIKAFKNRFSR</sequence>
<dbReference type="AlphaFoldDB" id="A0A5F8GRN2"/>
<feature type="domain" description="TFIIS N-terminal" evidence="5">
    <location>
        <begin position="7"/>
        <end position="82"/>
    </location>
</feature>
<evidence type="ECO:0000256" key="1">
    <source>
        <dbReference type="ARBA" id="ARBA00004123"/>
    </source>
</evidence>
<feature type="compositionally biased region" description="Basic and acidic residues" evidence="4">
    <location>
        <begin position="283"/>
        <end position="301"/>
    </location>
</feature>
<dbReference type="PANTHER" id="PTHR15141:SF75">
    <property type="entry name" value="ELONGIN-A"/>
    <property type="match status" value="1"/>
</dbReference>
<comment type="subcellular location">
    <subcellularLocation>
        <location evidence="1 3">Nucleus</location>
    </subcellularLocation>
</comment>
<keyword evidence="2 3" id="KW-0539">Nucleus</keyword>